<name>A0ABX8AD70_9BRAD</name>
<accession>A0ABX8AD70</accession>
<dbReference type="InterPro" id="IPR044668">
    <property type="entry name" value="PuuD-like"/>
</dbReference>
<dbReference type="CDD" id="cd01745">
    <property type="entry name" value="GATase1_2"/>
    <property type="match status" value="1"/>
</dbReference>
<dbReference type="SUPFAM" id="SSF52317">
    <property type="entry name" value="Class I glutamine amidotransferase-like"/>
    <property type="match status" value="1"/>
</dbReference>
<dbReference type="RefSeq" id="WP_211910338.1">
    <property type="nucleotide sequence ID" value="NZ_CP036498.1"/>
</dbReference>
<proteinExistence type="predicted"/>
<dbReference type="EMBL" id="CP036498">
    <property type="protein sequence ID" value="QUS41699.1"/>
    <property type="molecule type" value="Genomic_DNA"/>
</dbReference>
<keyword evidence="2" id="KW-1185">Reference proteome</keyword>
<protein>
    <submittedName>
        <fullName evidence="1">Gamma-glutamyl-gamma-aminobutyrate hydrolase family protein</fullName>
    </submittedName>
</protein>
<keyword evidence="1" id="KW-0378">Hydrolase</keyword>
<organism evidence="1 2">
    <name type="scientific">Tardiphaga alba</name>
    <dbReference type="NCBI Taxonomy" id="340268"/>
    <lineage>
        <taxon>Bacteria</taxon>
        <taxon>Pseudomonadati</taxon>
        <taxon>Pseudomonadota</taxon>
        <taxon>Alphaproteobacteria</taxon>
        <taxon>Hyphomicrobiales</taxon>
        <taxon>Nitrobacteraceae</taxon>
        <taxon>Tardiphaga</taxon>
    </lineage>
</organism>
<dbReference type="InterPro" id="IPR029062">
    <property type="entry name" value="Class_I_gatase-like"/>
</dbReference>
<dbReference type="Gene3D" id="3.40.50.880">
    <property type="match status" value="1"/>
</dbReference>
<dbReference type="PROSITE" id="PS51273">
    <property type="entry name" value="GATASE_TYPE_1"/>
    <property type="match status" value="1"/>
</dbReference>
<gene>
    <name evidence="1" type="ORF">RPMA_24725</name>
</gene>
<dbReference type="PANTHER" id="PTHR43235">
    <property type="entry name" value="GLUTAMINE AMIDOTRANSFERASE PB2B2.05-RELATED"/>
    <property type="match status" value="1"/>
</dbReference>
<dbReference type="GO" id="GO:0016787">
    <property type="term" value="F:hydrolase activity"/>
    <property type="evidence" value="ECO:0007669"/>
    <property type="project" value="UniProtKB-KW"/>
</dbReference>
<evidence type="ECO:0000313" key="2">
    <source>
        <dbReference type="Proteomes" id="UP000682843"/>
    </source>
</evidence>
<dbReference type="InterPro" id="IPR011697">
    <property type="entry name" value="Peptidase_C26"/>
</dbReference>
<evidence type="ECO:0000313" key="1">
    <source>
        <dbReference type="EMBL" id="QUS41699.1"/>
    </source>
</evidence>
<dbReference type="Pfam" id="PF07722">
    <property type="entry name" value="Peptidase_C26"/>
    <property type="match status" value="1"/>
</dbReference>
<reference evidence="1 2" key="1">
    <citation type="submission" date="2019-02" db="EMBL/GenBank/DDBJ databases">
        <title>Emended description of the genus Rhodopseudomonas and description of Rhodopseudomonas albus sp. nov., a non-phototrophic, heavy-metal-tolerant bacterium isolated from garden soil.</title>
        <authorList>
            <person name="Bao Z."/>
            <person name="Cao W.W."/>
            <person name="Sato Y."/>
            <person name="Nishizawa T."/>
            <person name="Zhao J."/>
            <person name="Guo Y."/>
            <person name="Ohta H."/>
        </authorList>
    </citation>
    <scope>NUCLEOTIDE SEQUENCE [LARGE SCALE GENOMIC DNA]</scope>
    <source>
        <strain evidence="1 2">SK50-23</strain>
    </source>
</reference>
<sequence length="267" mass="28718">MSRKSRPIIGVIGNAYRIENRFSVQAAGENNLRAVAEVAGALPLMFAGEPDITDIGEVLDVVDGILLTGARANVHPTRFGMQACVRHEPYDNGRDEVALTITEACVARGVPIFGICRGLQEMNVAFGGTLHPEIRELPGRINHRMPRLENGEIHPDPAVVFADRHDVHLTSNGTFASLLGRETITVNSLHGQGIEIPGQRVVIEGIAEDGTIEAIRIADAPAFALGVQWHAEYDPQINPINRALFLAFGAAVAAHREQRAAKVAAPA</sequence>
<dbReference type="Proteomes" id="UP000682843">
    <property type="component" value="Chromosome"/>
</dbReference>
<dbReference type="PANTHER" id="PTHR43235:SF1">
    <property type="entry name" value="GLUTAMINE AMIDOTRANSFERASE PB2B2.05-RELATED"/>
    <property type="match status" value="1"/>
</dbReference>